<dbReference type="EMBL" id="CAJZCX010000019">
    <property type="protein sequence ID" value="CAG9485795.1"/>
    <property type="molecule type" value="Genomic_DNA"/>
</dbReference>
<keyword evidence="1" id="KW-1133">Transmembrane helix</keyword>
<dbReference type="VEuPathDB" id="PlasmoDB:PVPAM_130010200"/>
<reference evidence="2" key="1">
    <citation type="submission" date="2021-09" db="EMBL/GenBank/DDBJ databases">
        <authorList>
            <consortium name="Pathogen Informatics"/>
        </authorList>
    </citation>
    <scope>NUCLEOTIDE SEQUENCE</scope>
    <source>
        <strain evidence="2">PvW1</strain>
    </source>
</reference>
<sequence length="317" mass="36923">MVPEESENKFKFLHEIDGYIENTEKLINQEQYKTDRSCQYVTKEDIPQRILENHICEKFNKLYTLLCNGESNTCKENDYLFLNFWLNNSLYSKGEQDQIDINVYFQKLKSKIQGINQDTKLESNISKINSDLLEDMNILYNLHTSLRYISNGFKEVCKDRETCLRYYNIFVGEYKKGIIKCSNNDNNFCKGINQFSNLYTDFRKNLLSSGKFESSDLLDLPTYEEVAKELSIKEAKKMTIMIFSILGPLFGIITLWICIKKLNPFGKGGNIVKGKDKRNSTNIDKKTENMLFDPSYTGEADVKRGKYNIPYNSVGNY</sequence>
<name>A0A8S4HHT1_PLAVI</name>
<comment type="caution">
    <text evidence="2">The sequence shown here is derived from an EMBL/GenBank/DDBJ whole genome shotgun (WGS) entry which is preliminary data.</text>
</comment>
<keyword evidence="1" id="KW-0812">Transmembrane</keyword>
<organism evidence="2 3">
    <name type="scientific">Plasmodium vivax</name>
    <name type="common">malaria parasite P. vivax</name>
    <dbReference type="NCBI Taxonomy" id="5855"/>
    <lineage>
        <taxon>Eukaryota</taxon>
        <taxon>Sar</taxon>
        <taxon>Alveolata</taxon>
        <taxon>Apicomplexa</taxon>
        <taxon>Aconoidasida</taxon>
        <taxon>Haemosporida</taxon>
        <taxon>Plasmodiidae</taxon>
        <taxon>Plasmodium</taxon>
        <taxon>Plasmodium (Plasmodium)</taxon>
    </lineage>
</organism>
<evidence type="ECO:0000313" key="2">
    <source>
        <dbReference type="EMBL" id="CAG9485795.1"/>
    </source>
</evidence>
<dbReference type="Proteomes" id="UP000779233">
    <property type="component" value="Unassembled WGS sequence"/>
</dbReference>
<dbReference type="AlphaFoldDB" id="A0A8S4HHT1"/>
<gene>
    <name evidence="2" type="ORF">PVW1_000021300</name>
</gene>
<evidence type="ECO:0000313" key="3">
    <source>
        <dbReference type="Proteomes" id="UP000779233"/>
    </source>
</evidence>
<proteinExistence type="predicted"/>
<keyword evidence="1" id="KW-0472">Membrane</keyword>
<evidence type="ECO:0000256" key="1">
    <source>
        <dbReference type="SAM" id="Phobius"/>
    </source>
</evidence>
<accession>A0A8S4HHT1</accession>
<protein>
    <submittedName>
        <fullName evidence="2">(malaria parasite P. vivax) hypothetical protein</fullName>
    </submittedName>
</protein>
<feature type="transmembrane region" description="Helical" evidence="1">
    <location>
        <begin position="238"/>
        <end position="259"/>
    </location>
</feature>